<evidence type="ECO:0008006" key="2">
    <source>
        <dbReference type="Google" id="ProtNLM"/>
    </source>
</evidence>
<organism evidence="1">
    <name type="scientific">uncultured Thermomicrobiales bacterium</name>
    <dbReference type="NCBI Taxonomy" id="1645740"/>
    <lineage>
        <taxon>Bacteria</taxon>
        <taxon>Pseudomonadati</taxon>
        <taxon>Thermomicrobiota</taxon>
        <taxon>Thermomicrobia</taxon>
        <taxon>Thermomicrobiales</taxon>
        <taxon>environmental samples</taxon>
    </lineage>
</organism>
<protein>
    <recommendedName>
        <fullName evidence="2">DUF3037 domain-containing protein</fullName>
    </recommendedName>
</protein>
<gene>
    <name evidence="1" type="ORF">AVDCRST_MAG88-4650</name>
</gene>
<dbReference type="EMBL" id="CADCWM010001203">
    <property type="protein sequence ID" value="CAA9589752.1"/>
    <property type="molecule type" value="Genomic_DNA"/>
</dbReference>
<name>A0A6J4VZC5_9BACT</name>
<dbReference type="InterPro" id="IPR021398">
    <property type="entry name" value="DUF3037"/>
</dbReference>
<accession>A0A6J4VZC5</accession>
<sequence>MPPPGYVWYSYAAIRIVPRVERGECLNVGVILFARAARFLAARVEPDWARLRAFAPGLDLPTVERALGAFVAVCDGAPGAGPIATLSPSERFHWLTAPRSTFVQTAPVHVGCCPDPAAALDDLLAALVRAEG</sequence>
<dbReference type="AlphaFoldDB" id="A0A6J4VZC5"/>
<evidence type="ECO:0000313" key="1">
    <source>
        <dbReference type="EMBL" id="CAA9589752.1"/>
    </source>
</evidence>
<reference evidence="1" key="1">
    <citation type="submission" date="2020-02" db="EMBL/GenBank/DDBJ databases">
        <authorList>
            <person name="Meier V. D."/>
        </authorList>
    </citation>
    <scope>NUCLEOTIDE SEQUENCE</scope>
    <source>
        <strain evidence="1">AVDCRST_MAG88</strain>
    </source>
</reference>
<dbReference type="Pfam" id="PF11236">
    <property type="entry name" value="DUF3037"/>
    <property type="match status" value="1"/>
</dbReference>
<proteinExistence type="predicted"/>